<feature type="non-terminal residue" evidence="3">
    <location>
        <position position="1"/>
    </location>
</feature>
<feature type="domain" description="Heterokaryon incompatibility" evidence="2">
    <location>
        <begin position="139"/>
        <end position="292"/>
    </location>
</feature>
<feature type="region of interest" description="Disordered" evidence="1">
    <location>
        <begin position="506"/>
        <end position="544"/>
    </location>
</feature>
<sequence>CPSCDVLLRGLQAKEDGSWSLKDVSTIYGYGFRSEYSTLTLEVYFIQHRPKLLLEFFDPGHKKSLQWEAIRPRTSISGHPMSIRALAWVKSKLQTCIDEHNCCDQAKTLLPRRILALDASHRCISVRVVQHDSAVDGRYAALSHCWGQGLPCTLTKANLGDREAGVSWKELPKTFQDAIRYCLRLDVHYLWIDSLCIIQDDPGDWQSESAKMADIYQNAYITLGATAAASGSIGLFPQKSRWSKEPRLQVAQSAGHAVSIGVRRGLSHWTYPMSEKLAGENPLLARGWVFQERLLSPRVLHFCKEEMVWECRSVTSCECGSMPVLPNSKGHLTLDSGRATGRELGRHGPSNPSSTIDRRSHEWTDLPDEGDNVSDEEQEGGHGVDGEDSTSQAIEREEALDDKEELISVLNRAKRSWAHIVEQYSALSLTRDTDRLPALSGLAARMADLIGSGEYKAGLWSPSLRYHLAWRVDTLPRGLRRPQKYRGPSWSWASVDAHVQFWEEEDMTPPPRAASSRPISSPTEGGSCHRESNGEAAAEEERRRQSRVPHFISCIVKTEGLNPFGEVSSAALVASGLLQPASLRHKLEHSGSFELDVRGSGSGRRLPSLKLPFFPDYSLGDIAVAPASPPQLHLFMLFPRVCLVLVKLPYSTRTNGEIYRRIGIIRMAHEIELAYGFDWMEGAERISRFTII</sequence>
<evidence type="ECO:0000313" key="4">
    <source>
        <dbReference type="Proteomes" id="UP001444661"/>
    </source>
</evidence>
<feature type="compositionally biased region" description="Low complexity" evidence="1">
    <location>
        <begin position="513"/>
        <end position="522"/>
    </location>
</feature>
<dbReference type="Pfam" id="PF06985">
    <property type="entry name" value="HET"/>
    <property type="match status" value="1"/>
</dbReference>
<comment type="caution">
    <text evidence="3">The sequence shown here is derived from an EMBL/GenBank/DDBJ whole genome shotgun (WGS) entry which is preliminary data.</text>
</comment>
<name>A0ABR1RQS5_9PEZI</name>
<dbReference type="Proteomes" id="UP001444661">
    <property type="component" value="Unassembled WGS sequence"/>
</dbReference>
<accession>A0ABR1RQS5</accession>
<dbReference type="EMBL" id="JAQQWK010000013">
    <property type="protein sequence ID" value="KAK8017326.1"/>
    <property type="molecule type" value="Genomic_DNA"/>
</dbReference>
<evidence type="ECO:0000313" key="3">
    <source>
        <dbReference type="EMBL" id="KAK8017326.1"/>
    </source>
</evidence>
<dbReference type="InterPro" id="IPR010730">
    <property type="entry name" value="HET"/>
</dbReference>
<gene>
    <name evidence="3" type="ORF">PG993_013652</name>
</gene>
<proteinExistence type="predicted"/>
<protein>
    <recommendedName>
        <fullName evidence="2">Heterokaryon incompatibility domain-containing protein</fullName>
    </recommendedName>
</protein>
<dbReference type="PANTHER" id="PTHR33112:SF9">
    <property type="entry name" value="HETEROKARYON INCOMPATIBILITY DOMAIN-CONTAINING PROTEIN"/>
    <property type="match status" value="1"/>
</dbReference>
<feature type="region of interest" description="Disordered" evidence="1">
    <location>
        <begin position="328"/>
        <end position="391"/>
    </location>
</feature>
<keyword evidence="4" id="KW-1185">Reference proteome</keyword>
<feature type="compositionally biased region" description="Acidic residues" evidence="1">
    <location>
        <begin position="365"/>
        <end position="378"/>
    </location>
</feature>
<organism evidence="3 4">
    <name type="scientific">Apiospora rasikravindrae</name>
    <dbReference type="NCBI Taxonomy" id="990691"/>
    <lineage>
        <taxon>Eukaryota</taxon>
        <taxon>Fungi</taxon>
        <taxon>Dikarya</taxon>
        <taxon>Ascomycota</taxon>
        <taxon>Pezizomycotina</taxon>
        <taxon>Sordariomycetes</taxon>
        <taxon>Xylariomycetidae</taxon>
        <taxon>Amphisphaeriales</taxon>
        <taxon>Apiosporaceae</taxon>
        <taxon>Apiospora</taxon>
    </lineage>
</organism>
<dbReference type="PANTHER" id="PTHR33112">
    <property type="entry name" value="DOMAIN PROTEIN, PUTATIVE-RELATED"/>
    <property type="match status" value="1"/>
</dbReference>
<reference evidence="3 4" key="1">
    <citation type="submission" date="2023-01" db="EMBL/GenBank/DDBJ databases">
        <title>Analysis of 21 Apiospora genomes using comparative genomics revels a genus with tremendous synthesis potential of carbohydrate active enzymes and secondary metabolites.</title>
        <authorList>
            <person name="Sorensen T."/>
        </authorList>
    </citation>
    <scope>NUCLEOTIDE SEQUENCE [LARGE SCALE GENOMIC DNA]</scope>
    <source>
        <strain evidence="3 4">CBS 33761</strain>
    </source>
</reference>
<evidence type="ECO:0000259" key="2">
    <source>
        <dbReference type="Pfam" id="PF06985"/>
    </source>
</evidence>
<evidence type="ECO:0000256" key="1">
    <source>
        <dbReference type="SAM" id="MobiDB-lite"/>
    </source>
</evidence>
<feature type="compositionally biased region" description="Basic and acidic residues" evidence="1">
    <location>
        <begin position="527"/>
        <end position="543"/>
    </location>
</feature>